<evidence type="ECO:0000256" key="2">
    <source>
        <dbReference type="SAM" id="MobiDB-lite"/>
    </source>
</evidence>
<protein>
    <submittedName>
        <fullName evidence="4">ATP-binding protein</fullName>
    </submittedName>
</protein>
<keyword evidence="3" id="KW-0812">Transmembrane</keyword>
<feature type="transmembrane region" description="Helical" evidence="3">
    <location>
        <begin position="363"/>
        <end position="381"/>
    </location>
</feature>
<dbReference type="Proteomes" id="UP001595846">
    <property type="component" value="Unassembled WGS sequence"/>
</dbReference>
<evidence type="ECO:0000256" key="3">
    <source>
        <dbReference type="SAM" id="Phobius"/>
    </source>
</evidence>
<dbReference type="AlphaFoldDB" id="A0ABD5NQZ2"/>
<feature type="transmembrane region" description="Helical" evidence="3">
    <location>
        <begin position="335"/>
        <end position="357"/>
    </location>
</feature>
<dbReference type="PANTHER" id="PTHR41259:SF1">
    <property type="entry name" value="DOUBLE-STRAND BREAK REPAIR RAD50 ATPASE, PUTATIVE-RELATED"/>
    <property type="match status" value="1"/>
</dbReference>
<organism evidence="4 5">
    <name type="scientific">Halovivax cerinus</name>
    <dbReference type="NCBI Taxonomy" id="1487865"/>
    <lineage>
        <taxon>Archaea</taxon>
        <taxon>Methanobacteriati</taxon>
        <taxon>Methanobacteriota</taxon>
        <taxon>Stenosarchaea group</taxon>
        <taxon>Halobacteria</taxon>
        <taxon>Halobacteriales</taxon>
        <taxon>Natrialbaceae</taxon>
        <taxon>Halovivax</taxon>
    </lineage>
</organism>
<name>A0ABD5NQZ2_9EURY</name>
<keyword evidence="3" id="KW-0472">Membrane</keyword>
<dbReference type="GO" id="GO:0005524">
    <property type="term" value="F:ATP binding"/>
    <property type="evidence" value="ECO:0007669"/>
    <property type="project" value="UniProtKB-KW"/>
</dbReference>
<feature type="region of interest" description="Disordered" evidence="2">
    <location>
        <begin position="497"/>
        <end position="533"/>
    </location>
</feature>
<evidence type="ECO:0000256" key="1">
    <source>
        <dbReference type="SAM" id="Coils"/>
    </source>
</evidence>
<dbReference type="SUPFAM" id="SSF52540">
    <property type="entry name" value="P-loop containing nucleoside triphosphate hydrolases"/>
    <property type="match status" value="1"/>
</dbReference>
<sequence>MRLVSAAVDRYGPLSGFEPPCADDLTIVAGPNESGKTLFLEGLLRLLDPDVTAHMDPGPRVDGSPVGRVVVTDGDDRHDLGDGTTLGDVSRIEPHHLSTLFVVRDGDLALPETSAYYTSLVEYLGDVHTSEIDDVREGLLETGRLTASRLDLADREYDTKTAKADADALAADIEAYVERSTTDGTDDLARRRRALRAERRSVATALETQETARELATLDEAASHLETYRTATETIRSTDVDRETLDELRTLSNDAEHASGRITELDDDLDRKRTALDRHRNAVDRTRDRRTELAQREAAVSNVEAALDDYRERRDPSGGDEATEAFDSRLALRRLATAAGLVGAGIAGGVSALVATAGGGPGPVAAVVAGLALAVAVVAWASHRRLAARAAESSADEATLLRAARDAGFDVDEVTEIPVRIRAYRDELDGVRTRVRELDERVSQTADRVAELEADRRAAVEERDRLRAELEATLRDADVDSIEAYERRVERVETADRRRSNAAVALSTELGDPDETGSTGAADRESVAASPNHGAKIDRWEAALADRRAAVDADGIEPDAYDEAEHERLGSRLDDIDAELADVEAALDDHRDRLDAFERRVGDLSLPPFVDSAPSLQARTVDGLRAVADELRDVSAAIEDNAELSRKAIEVLDEMRDAEERKAAALFAPDGPASETFAHLTDGRYAGVAYDPDAETISVERADGAALPAEQLSKGTRDQLYFAARLSLARQVLGGRPGFLLLDDPFLAADRTRLRNGFETLRTLADDGWQVLYFTAKPEVSERMADEFACTVHEMEPLSVPD</sequence>
<dbReference type="GeneID" id="73902071"/>
<keyword evidence="4" id="KW-0067">ATP-binding</keyword>
<evidence type="ECO:0000313" key="5">
    <source>
        <dbReference type="Proteomes" id="UP001595846"/>
    </source>
</evidence>
<accession>A0ABD5NQZ2</accession>
<feature type="coiled-coil region" evidence="1">
    <location>
        <begin position="421"/>
        <end position="476"/>
    </location>
</feature>
<keyword evidence="4" id="KW-0547">Nucleotide-binding</keyword>
<dbReference type="PANTHER" id="PTHR41259">
    <property type="entry name" value="DOUBLE-STRAND BREAK REPAIR RAD50 ATPASE, PUTATIVE-RELATED"/>
    <property type="match status" value="1"/>
</dbReference>
<dbReference type="RefSeq" id="WP_256532962.1">
    <property type="nucleotide sequence ID" value="NZ_CP101824.1"/>
</dbReference>
<feature type="coiled-coil region" evidence="1">
    <location>
        <begin position="262"/>
        <end position="313"/>
    </location>
</feature>
<dbReference type="Gene3D" id="3.40.50.300">
    <property type="entry name" value="P-loop containing nucleotide triphosphate hydrolases"/>
    <property type="match status" value="2"/>
</dbReference>
<proteinExistence type="predicted"/>
<dbReference type="CDD" id="cd00267">
    <property type="entry name" value="ABC_ATPase"/>
    <property type="match status" value="1"/>
</dbReference>
<feature type="coiled-coil region" evidence="1">
    <location>
        <begin position="566"/>
        <end position="600"/>
    </location>
</feature>
<comment type="caution">
    <text evidence="4">The sequence shown here is derived from an EMBL/GenBank/DDBJ whole genome shotgun (WGS) entry which is preliminary data.</text>
</comment>
<keyword evidence="1" id="KW-0175">Coiled coil</keyword>
<gene>
    <name evidence="4" type="ORF">ACFOUR_13875</name>
</gene>
<dbReference type="InterPro" id="IPR027417">
    <property type="entry name" value="P-loop_NTPase"/>
</dbReference>
<evidence type="ECO:0000313" key="4">
    <source>
        <dbReference type="EMBL" id="MFC3959447.1"/>
    </source>
</evidence>
<keyword evidence="5" id="KW-1185">Reference proteome</keyword>
<reference evidence="4 5" key="1">
    <citation type="journal article" date="2019" name="Int. J. Syst. Evol. Microbiol.">
        <title>The Global Catalogue of Microorganisms (GCM) 10K type strain sequencing project: providing services to taxonomists for standard genome sequencing and annotation.</title>
        <authorList>
            <consortium name="The Broad Institute Genomics Platform"/>
            <consortium name="The Broad Institute Genome Sequencing Center for Infectious Disease"/>
            <person name="Wu L."/>
            <person name="Ma J."/>
        </authorList>
    </citation>
    <scope>NUCLEOTIDE SEQUENCE [LARGE SCALE GENOMIC DNA]</scope>
    <source>
        <strain evidence="4 5">IBRC-M 10256</strain>
    </source>
</reference>
<keyword evidence="3" id="KW-1133">Transmembrane helix</keyword>
<dbReference type="EMBL" id="JBHSAQ010000013">
    <property type="protein sequence ID" value="MFC3959447.1"/>
    <property type="molecule type" value="Genomic_DNA"/>
</dbReference>